<evidence type="ECO:0000256" key="1">
    <source>
        <dbReference type="SAM" id="MobiDB-lite"/>
    </source>
</evidence>
<feature type="region of interest" description="Disordered" evidence="1">
    <location>
        <begin position="83"/>
        <end position="124"/>
    </location>
</feature>
<gene>
    <name evidence="2" type="ORF">PVAP13_7NG171934</name>
</gene>
<comment type="caution">
    <text evidence="2">The sequence shown here is derived from an EMBL/GenBank/DDBJ whole genome shotgun (WGS) entry which is preliminary data.</text>
</comment>
<dbReference type="EMBL" id="CM029050">
    <property type="protein sequence ID" value="KAG2566170.1"/>
    <property type="molecule type" value="Genomic_DNA"/>
</dbReference>
<evidence type="ECO:0000313" key="3">
    <source>
        <dbReference type="Proteomes" id="UP000823388"/>
    </source>
</evidence>
<evidence type="ECO:0000313" key="2">
    <source>
        <dbReference type="EMBL" id="KAG2566170.1"/>
    </source>
</evidence>
<dbReference type="Proteomes" id="UP000823388">
    <property type="component" value="Chromosome 7N"/>
</dbReference>
<keyword evidence="3" id="KW-1185">Reference proteome</keyword>
<accession>A0A8T0PWZ2</accession>
<organism evidence="2 3">
    <name type="scientific">Panicum virgatum</name>
    <name type="common">Blackwell switchgrass</name>
    <dbReference type="NCBI Taxonomy" id="38727"/>
    <lineage>
        <taxon>Eukaryota</taxon>
        <taxon>Viridiplantae</taxon>
        <taxon>Streptophyta</taxon>
        <taxon>Embryophyta</taxon>
        <taxon>Tracheophyta</taxon>
        <taxon>Spermatophyta</taxon>
        <taxon>Magnoliopsida</taxon>
        <taxon>Liliopsida</taxon>
        <taxon>Poales</taxon>
        <taxon>Poaceae</taxon>
        <taxon>PACMAD clade</taxon>
        <taxon>Panicoideae</taxon>
        <taxon>Panicodae</taxon>
        <taxon>Paniceae</taxon>
        <taxon>Panicinae</taxon>
        <taxon>Panicum</taxon>
        <taxon>Panicum sect. Hiantes</taxon>
    </lineage>
</organism>
<dbReference type="AlphaFoldDB" id="A0A8T0PWZ2"/>
<feature type="compositionally biased region" description="Basic and acidic residues" evidence="1">
    <location>
        <begin position="52"/>
        <end position="61"/>
    </location>
</feature>
<sequence>MEAPRTLSDGTESVCNSELPLGPPTLNPVPASRRSGSRGSMWPPRPTLQHRYPRDERHRDPLSAPAIPLPAVAAAAACSCARARPPGRHQRPRNGIATTVAPETRMAQPLRFGEGLGKKRRSARFEPGRRRWAASWRSCEASWAPGGVEIR</sequence>
<proteinExistence type="predicted"/>
<feature type="region of interest" description="Disordered" evidence="1">
    <location>
        <begin position="1"/>
        <end position="64"/>
    </location>
</feature>
<reference evidence="2" key="1">
    <citation type="submission" date="2020-05" db="EMBL/GenBank/DDBJ databases">
        <title>WGS assembly of Panicum virgatum.</title>
        <authorList>
            <person name="Lovell J.T."/>
            <person name="Jenkins J."/>
            <person name="Shu S."/>
            <person name="Juenger T.E."/>
            <person name="Schmutz J."/>
        </authorList>
    </citation>
    <scope>NUCLEOTIDE SEQUENCE</scope>
    <source>
        <strain evidence="2">AP13</strain>
    </source>
</reference>
<protein>
    <submittedName>
        <fullName evidence="2">Uncharacterized protein</fullName>
    </submittedName>
</protein>
<name>A0A8T0PWZ2_PANVG</name>